<dbReference type="EMBL" id="JACLAU010000003">
    <property type="protein sequence ID" value="MBC2650892.1"/>
    <property type="molecule type" value="Genomic_DNA"/>
</dbReference>
<feature type="domain" description="DUF6671" evidence="1">
    <location>
        <begin position="77"/>
        <end position="280"/>
    </location>
</feature>
<comment type="caution">
    <text evidence="2">The sequence shown here is derived from an EMBL/GenBank/DDBJ whole genome shotgun (WGS) entry which is preliminary data.</text>
</comment>
<keyword evidence="3" id="KW-1185">Reference proteome</keyword>
<dbReference type="InterPro" id="IPR046612">
    <property type="entry name" value="DUF6671"/>
</dbReference>
<evidence type="ECO:0000313" key="3">
    <source>
        <dbReference type="Proteomes" id="UP000520156"/>
    </source>
</evidence>
<dbReference type="Proteomes" id="UP000520156">
    <property type="component" value="Unassembled WGS sequence"/>
</dbReference>
<dbReference type="Pfam" id="PF20376">
    <property type="entry name" value="DUF6671"/>
    <property type="match status" value="1"/>
</dbReference>
<accession>A0A7X1F5R6</accession>
<evidence type="ECO:0000313" key="2">
    <source>
        <dbReference type="EMBL" id="MBC2650892.1"/>
    </source>
</evidence>
<dbReference type="RefSeq" id="WP_185682307.1">
    <property type="nucleotide sequence ID" value="NZ_JACLAU010000003.1"/>
</dbReference>
<sequence>MIRPFDLAGKTAVIVTMHGKERVIAPALAALGLRFLPSPAVDTDRFGTFTRDIGRAGNQTDALLAKARAGFVLAPLADFAVASEGAFGPHPEIPFIASNLELAGMVERTSGQAVIGRHLTTDTNFRQAEAGSWGEVEVFAQAIGFPGHALVVMGSRDGPVLAKGVTETDALKALCLARFELGAPVWLESDMRAHANPTRMDAVAAATADLVRRLQARCPACAYPDWTPRTAAGRPCAWCNGPTNEAWTEVYLCGACGHRAEQRIAPDRKADPGHCPSCNP</sequence>
<reference evidence="2 3" key="1">
    <citation type="submission" date="2020-08" db="EMBL/GenBank/DDBJ databases">
        <title>The genome sequence of Novosphingobium flavum 4Y4.</title>
        <authorList>
            <person name="Liu Y."/>
        </authorList>
    </citation>
    <scope>NUCLEOTIDE SEQUENCE [LARGE SCALE GENOMIC DNA]</scope>
    <source>
        <strain evidence="2 3">4Y4</strain>
    </source>
</reference>
<organism evidence="2 3">
    <name type="scientific">Novosphingobium aerophilum</name>
    <dbReference type="NCBI Taxonomy" id="2839843"/>
    <lineage>
        <taxon>Bacteria</taxon>
        <taxon>Pseudomonadati</taxon>
        <taxon>Pseudomonadota</taxon>
        <taxon>Alphaproteobacteria</taxon>
        <taxon>Sphingomonadales</taxon>
        <taxon>Sphingomonadaceae</taxon>
        <taxon>Novosphingobium</taxon>
    </lineage>
</organism>
<name>A0A7X1F5R6_9SPHN</name>
<dbReference type="AlphaFoldDB" id="A0A7X1F5R6"/>
<protein>
    <recommendedName>
        <fullName evidence="1">DUF6671 domain-containing protein</fullName>
    </recommendedName>
</protein>
<gene>
    <name evidence="2" type="ORF">H7F49_04180</name>
</gene>
<evidence type="ECO:0000259" key="1">
    <source>
        <dbReference type="Pfam" id="PF20376"/>
    </source>
</evidence>
<proteinExistence type="predicted"/>